<dbReference type="PANTHER" id="PTHR33744:SF1">
    <property type="entry name" value="DNA-BINDING TRANSCRIPTIONAL ACTIVATOR ADER"/>
    <property type="match status" value="1"/>
</dbReference>
<name>A0A2T4UC24_9ACTN</name>
<dbReference type="InterPro" id="IPR042070">
    <property type="entry name" value="PucR_C-HTH_sf"/>
</dbReference>
<reference evidence="4 5" key="1">
    <citation type="submission" date="2018-03" db="EMBL/GenBank/DDBJ databases">
        <title>Aquarubrobacter algicola gen. nov., sp. nov., a novel actinobacterium isolated from shallow eutrophic lake during the end of cyanobacterial harmful algal blooms.</title>
        <authorList>
            <person name="Chun S.J."/>
        </authorList>
    </citation>
    <scope>NUCLEOTIDE SEQUENCE [LARGE SCALE GENOMIC DNA]</scope>
    <source>
        <strain evidence="4 5">Seoho-28</strain>
    </source>
</reference>
<dbReference type="InterPro" id="IPR051448">
    <property type="entry name" value="CdaR-like_regulators"/>
</dbReference>
<keyword evidence="5" id="KW-1185">Reference proteome</keyword>
<feature type="domain" description="CdaR GGDEF-like" evidence="3">
    <location>
        <begin position="94"/>
        <end position="214"/>
    </location>
</feature>
<evidence type="ECO:0000256" key="1">
    <source>
        <dbReference type="ARBA" id="ARBA00006754"/>
    </source>
</evidence>
<dbReference type="InterPro" id="IPR025736">
    <property type="entry name" value="PucR_C-HTH_dom"/>
</dbReference>
<accession>A0A2T4UC24</accession>
<evidence type="ECO:0000313" key="5">
    <source>
        <dbReference type="Proteomes" id="UP000240739"/>
    </source>
</evidence>
<evidence type="ECO:0000259" key="3">
    <source>
        <dbReference type="Pfam" id="PF17853"/>
    </source>
</evidence>
<feature type="domain" description="PucR C-terminal helix-turn-helix" evidence="2">
    <location>
        <begin position="266"/>
        <end position="321"/>
    </location>
</feature>
<sequence length="331" mass="35460">MARDGIPIGALLRIGQVAHGAFADVWDERLAGLGLRAEVLAVAMRRAHQLTFQWFTGLTRQLSAVYEAERERLARTPERVRREAVDAALSGRTVDVDALSRTAAYEFRRRHVGLVLWRDAPVLDGVPAVADPQPIFAGVSRAVADALGAAPPLVVAAASGVAWAWIALRDDPDPARVREAIEVACPPELSIAHGDPAPGLPGFRATHEDALAAAGIAMGSAARDRVVSFAAVELVALAGGDRARARRFVARHLGPLAAAGAEPARLRATVRVHLQEHEHRGATAARLGVHPNTVSNRVRAAEELIGRPLRERSLELRVALELREQLDADFG</sequence>
<evidence type="ECO:0000313" key="4">
    <source>
        <dbReference type="EMBL" id="PTL54788.1"/>
    </source>
</evidence>
<organism evidence="4 5">
    <name type="scientific">Paraconexibacter algicola</name>
    <dbReference type="NCBI Taxonomy" id="2133960"/>
    <lineage>
        <taxon>Bacteria</taxon>
        <taxon>Bacillati</taxon>
        <taxon>Actinomycetota</taxon>
        <taxon>Thermoleophilia</taxon>
        <taxon>Solirubrobacterales</taxon>
        <taxon>Paraconexibacteraceae</taxon>
        <taxon>Paraconexibacter</taxon>
    </lineage>
</organism>
<dbReference type="AlphaFoldDB" id="A0A2T4UC24"/>
<dbReference type="Pfam" id="PF17853">
    <property type="entry name" value="GGDEF_2"/>
    <property type="match status" value="1"/>
</dbReference>
<comment type="caution">
    <text evidence="4">The sequence shown here is derived from an EMBL/GenBank/DDBJ whole genome shotgun (WGS) entry which is preliminary data.</text>
</comment>
<dbReference type="Pfam" id="PF13556">
    <property type="entry name" value="HTH_30"/>
    <property type="match status" value="1"/>
</dbReference>
<protein>
    <recommendedName>
        <fullName evidence="6">PucR family transcriptional regulator</fullName>
    </recommendedName>
</protein>
<evidence type="ECO:0008006" key="6">
    <source>
        <dbReference type="Google" id="ProtNLM"/>
    </source>
</evidence>
<gene>
    <name evidence="4" type="ORF">C7Y72_19535</name>
</gene>
<comment type="similarity">
    <text evidence="1">Belongs to the CdaR family.</text>
</comment>
<evidence type="ECO:0000259" key="2">
    <source>
        <dbReference type="Pfam" id="PF13556"/>
    </source>
</evidence>
<dbReference type="PANTHER" id="PTHR33744">
    <property type="entry name" value="CARBOHYDRATE DIACID REGULATOR"/>
    <property type="match status" value="1"/>
</dbReference>
<dbReference type="Gene3D" id="1.10.10.2840">
    <property type="entry name" value="PucR C-terminal helix-turn-helix domain"/>
    <property type="match status" value="1"/>
</dbReference>
<dbReference type="OrthoDB" id="3663486at2"/>
<proteinExistence type="inferred from homology"/>
<dbReference type="Proteomes" id="UP000240739">
    <property type="component" value="Unassembled WGS sequence"/>
</dbReference>
<dbReference type="InterPro" id="IPR041522">
    <property type="entry name" value="CdaR_GGDEF"/>
</dbReference>
<dbReference type="EMBL" id="PYYB01000004">
    <property type="protein sequence ID" value="PTL54788.1"/>
    <property type="molecule type" value="Genomic_DNA"/>
</dbReference>